<dbReference type="PANTHER" id="PTHR13140">
    <property type="entry name" value="MYOSIN"/>
    <property type="match status" value="1"/>
</dbReference>
<dbReference type="GO" id="GO:0007015">
    <property type="term" value="P:actin filament organization"/>
    <property type="evidence" value="ECO:0007669"/>
    <property type="project" value="TreeGrafter"/>
</dbReference>
<evidence type="ECO:0000256" key="6">
    <source>
        <dbReference type="PROSITE-ProRule" id="PRU00782"/>
    </source>
</evidence>
<dbReference type="PROSITE" id="PS50096">
    <property type="entry name" value="IQ"/>
    <property type="match status" value="2"/>
</dbReference>
<evidence type="ECO:0000256" key="8">
    <source>
        <dbReference type="SAM" id="MobiDB-lite"/>
    </source>
</evidence>
<accession>A0A6V2IV03</accession>
<feature type="region of interest" description="Disordered" evidence="8">
    <location>
        <begin position="755"/>
        <end position="778"/>
    </location>
</feature>
<keyword evidence="2" id="KW-0067">ATP-binding</keyword>
<keyword evidence="4" id="KW-0505">Motor protein</keyword>
<dbReference type="GO" id="GO:0016459">
    <property type="term" value="C:myosin complex"/>
    <property type="evidence" value="ECO:0007669"/>
    <property type="project" value="UniProtKB-KW"/>
</dbReference>
<organism evidence="11">
    <name type="scientific">Ditylum brightwellii</name>
    <dbReference type="NCBI Taxonomy" id="49249"/>
    <lineage>
        <taxon>Eukaryota</taxon>
        <taxon>Sar</taxon>
        <taxon>Stramenopiles</taxon>
        <taxon>Ochrophyta</taxon>
        <taxon>Bacillariophyta</taxon>
        <taxon>Mediophyceae</taxon>
        <taxon>Lithodesmiophycidae</taxon>
        <taxon>Lithodesmiales</taxon>
        <taxon>Lithodesmiaceae</taxon>
        <taxon>Ditylum</taxon>
    </lineage>
</organism>
<reference evidence="11" key="1">
    <citation type="submission" date="2021-01" db="EMBL/GenBank/DDBJ databases">
        <authorList>
            <person name="Corre E."/>
            <person name="Pelletier E."/>
            <person name="Niang G."/>
            <person name="Scheremetjew M."/>
            <person name="Finn R."/>
            <person name="Kale V."/>
            <person name="Holt S."/>
            <person name="Cochrane G."/>
            <person name="Meng A."/>
            <person name="Brown T."/>
            <person name="Cohen L."/>
        </authorList>
    </citation>
    <scope>NUCLEOTIDE SEQUENCE</scope>
    <source>
        <strain evidence="11">GSO104</strain>
    </source>
</reference>
<feature type="region of interest" description="Actin-binding" evidence="6">
    <location>
        <begin position="480"/>
        <end position="502"/>
    </location>
</feature>
<dbReference type="EMBL" id="HBNS01032275">
    <property type="protein sequence ID" value="CAE4626979.1"/>
    <property type="molecule type" value="Transcribed_RNA"/>
</dbReference>
<dbReference type="Gene3D" id="1.20.58.530">
    <property type="match status" value="1"/>
</dbReference>
<proteinExistence type="inferred from homology"/>
<keyword evidence="5 6" id="KW-0009">Actin-binding</keyword>
<dbReference type="GO" id="GO:0000146">
    <property type="term" value="F:microfilament motor activity"/>
    <property type="evidence" value="ECO:0007669"/>
    <property type="project" value="TreeGrafter"/>
</dbReference>
<keyword evidence="7" id="KW-0175">Coiled coil</keyword>
<dbReference type="Gene3D" id="1.20.5.4820">
    <property type="match status" value="1"/>
</dbReference>
<evidence type="ECO:0000256" key="4">
    <source>
        <dbReference type="ARBA" id="ARBA00023175"/>
    </source>
</evidence>
<dbReference type="GO" id="GO:0051015">
    <property type="term" value="F:actin filament binding"/>
    <property type="evidence" value="ECO:0007669"/>
    <property type="project" value="TreeGrafter"/>
</dbReference>
<dbReference type="AlphaFoldDB" id="A0A6V2IV03"/>
<evidence type="ECO:0000313" key="10">
    <source>
        <dbReference type="EMBL" id="CAE4626973.1"/>
    </source>
</evidence>
<dbReference type="InterPro" id="IPR027417">
    <property type="entry name" value="P-loop_NTPase"/>
</dbReference>
<keyword evidence="1" id="KW-0547">Nucleotide-binding</keyword>
<dbReference type="InterPro" id="IPR001609">
    <property type="entry name" value="Myosin_head_motor_dom-like"/>
</dbReference>
<dbReference type="PRINTS" id="PR00193">
    <property type="entry name" value="MYOSINHEAVY"/>
</dbReference>
<dbReference type="Pfam" id="PF00063">
    <property type="entry name" value="Myosin_head"/>
    <property type="match status" value="1"/>
</dbReference>
<dbReference type="SMART" id="SM00242">
    <property type="entry name" value="MYSc"/>
    <property type="match status" value="1"/>
</dbReference>
<dbReference type="CDD" id="cd00124">
    <property type="entry name" value="MYSc"/>
    <property type="match status" value="1"/>
</dbReference>
<dbReference type="PANTHER" id="PTHR13140:SF706">
    <property type="entry name" value="DILUTE CLASS UNCONVENTIONAL MYOSIN, ISOFORM C"/>
    <property type="match status" value="1"/>
</dbReference>
<evidence type="ECO:0000256" key="3">
    <source>
        <dbReference type="ARBA" id="ARBA00023123"/>
    </source>
</evidence>
<dbReference type="Gene3D" id="3.40.850.10">
    <property type="entry name" value="Kinesin motor domain"/>
    <property type="match status" value="1"/>
</dbReference>
<feature type="coiled-coil region" evidence="7">
    <location>
        <begin position="965"/>
        <end position="1038"/>
    </location>
</feature>
<evidence type="ECO:0000259" key="9">
    <source>
        <dbReference type="PROSITE" id="PS51456"/>
    </source>
</evidence>
<protein>
    <recommendedName>
        <fullName evidence="9">Myosin motor domain-containing protein</fullName>
    </recommendedName>
</protein>
<dbReference type="PROSITE" id="PS51456">
    <property type="entry name" value="MYOSIN_MOTOR"/>
    <property type="match status" value="1"/>
</dbReference>
<comment type="similarity">
    <text evidence="6">Belongs to the TRAFAC class myosin-kinesin ATPase superfamily. Myosin family.</text>
</comment>
<evidence type="ECO:0000256" key="2">
    <source>
        <dbReference type="ARBA" id="ARBA00022840"/>
    </source>
</evidence>
<dbReference type="SMART" id="SM00015">
    <property type="entry name" value="IQ"/>
    <property type="match status" value="3"/>
</dbReference>
<gene>
    <name evidence="10" type="ORF">DBRI00130_LOCUS25280</name>
    <name evidence="11" type="ORF">DBRI00130_LOCUS25282</name>
</gene>
<evidence type="ECO:0000256" key="5">
    <source>
        <dbReference type="ARBA" id="ARBA00023203"/>
    </source>
</evidence>
<name>A0A6V2IV03_9STRA</name>
<sequence length="1068" mass="121566">MAVVSKLSQSDIIFEAFGNAKTERNENSSRFGRLTKLFFAKGKEDNTAAEMGNEELLDDDDATPICSVLGSSFETILIEKSRIVAHKINERTFHIFYQLLAAPYEFKESILQGFGSATRDSFRYIGDVDVDTIGGRTDAENFEQTKSALATFGIEGEELNALMEALCISLHLGNLTFAPSRRSPRAARVASEDEIKKLSSLTGLSRDEIESAVTTKLAKNKNGNVIVKLTQAQSRERCDGLAREIYHQIVVFLIDKMNKATSPAHFRGNADQVGQNKTDQEKVGCISLLDLFGFESFEKNGFDQFCINYSNEHLHNKYVRDKFISVKAEYEFEGIDIDFDYSAINNSGILNVMDGRMGLVPIMNEESVRPKGNSSAFVYKAKLLHKNSDHVVSEKQHNQYEFGVNHYAGLVTYDAADFIERNADPLPIELLAFITKSTNSIINAQFDALFVNKRKLLTKLAGKKHGAASTTIVSNFRKQLAGLLKHVGETKTWYIRCIQPNVEKKPAVTDHEVTLRQLRFAGILNAMTISKKIFPNQLSNDIVWDRFKCLSRKYIDKQLESKECICNLLSDLFKDSERYVKGEYTAPYVCGKTKIFFWSGALEKLESDRKDMLSLKAAKLRGYIETAIQRRRFLTIKRGMTLLQAVYRGLEARLERRDRIRAALLITCWTKLALVRLRRRKRRENEACTKIQNAWRGFGPREELRHKKKAANMVQRVFRKRQDRERFNSAFAECVDAARKQKQMKALLVLLSSDHSSKDNGGGQKKKKSLTSRLPNERFKKSSEWSNEELLKECQLMISYLGEQLYSQRNKTSGVQAELASTKHNLDSLQSRYDTVDADCKASKVAAKTLSERNATLEKDLKEQKHISSDLMETIKHLQQEAAVNERDRENERIEMQKLLASQKDELNVVLSNERNMHAAEVLRLEDSIQVVQQKYHREISDLQFSVEEIEASSNQDFQNVLLAFDEGKTQQDKLESEKENLATEKNNLQNKLDTSTKTCSMEVVALKIELDNLRNEIESKESTIISLQSEIASLRDTTITRSNRTFPTSPSRKSLCNLWDAFGKNSK</sequence>
<dbReference type="CDD" id="cd23767">
    <property type="entry name" value="IQCD"/>
    <property type="match status" value="1"/>
</dbReference>
<feature type="domain" description="Myosin motor" evidence="9">
    <location>
        <begin position="1"/>
        <end position="610"/>
    </location>
</feature>
<dbReference type="SUPFAM" id="SSF52540">
    <property type="entry name" value="P-loop containing nucleoside triphosphate hydrolases"/>
    <property type="match status" value="1"/>
</dbReference>
<evidence type="ECO:0000256" key="7">
    <source>
        <dbReference type="SAM" id="Coils"/>
    </source>
</evidence>
<dbReference type="Gene3D" id="1.10.10.820">
    <property type="match status" value="1"/>
</dbReference>
<comment type="caution">
    <text evidence="6">Lacks conserved residue(s) required for the propagation of feature annotation.</text>
</comment>
<dbReference type="EMBL" id="HBNS01032272">
    <property type="protein sequence ID" value="CAE4626973.1"/>
    <property type="molecule type" value="Transcribed_RNA"/>
</dbReference>
<dbReference type="InterPro" id="IPR036961">
    <property type="entry name" value="Kinesin_motor_dom_sf"/>
</dbReference>
<dbReference type="GO" id="GO:0005737">
    <property type="term" value="C:cytoplasm"/>
    <property type="evidence" value="ECO:0007669"/>
    <property type="project" value="TreeGrafter"/>
</dbReference>
<dbReference type="InterPro" id="IPR000048">
    <property type="entry name" value="IQ_motif_EF-hand-BS"/>
</dbReference>
<keyword evidence="3 6" id="KW-0518">Myosin</keyword>
<dbReference type="Gene3D" id="1.20.5.190">
    <property type="match status" value="1"/>
</dbReference>
<dbReference type="GO" id="GO:0016020">
    <property type="term" value="C:membrane"/>
    <property type="evidence" value="ECO:0007669"/>
    <property type="project" value="TreeGrafter"/>
</dbReference>
<dbReference type="Gene3D" id="1.20.120.720">
    <property type="entry name" value="Myosin VI head, motor domain, U50 subdomain"/>
    <property type="match status" value="1"/>
</dbReference>
<feature type="coiled-coil region" evidence="7">
    <location>
        <begin position="847"/>
        <end position="895"/>
    </location>
</feature>
<dbReference type="GO" id="GO:0005524">
    <property type="term" value="F:ATP binding"/>
    <property type="evidence" value="ECO:0007669"/>
    <property type="project" value="UniProtKB-KW"/>
</dbReference>
<evidence type="ECO:0000313" key="11">
    <source>
        <dbReference type="EMBL" id="CAE4626979.1"/>
    </source>
</evidence>
<evidence type="ECO:0000256" key="1">
    <source>
        <dbReference type="ARBA" id="ARBA00022741"/>
    </source>
</evidence>